<organism evidence="3 7">
    <name type="scientific">Capnocytophaga ochracea</name>
    <dbReference type="NCBI Taxonomy" id="1018"/>
    <lineage>
        <taxon>Bacteria</taxon>
        <taxon>Pseudomonadati</taxon>
        <taxon>Bacteroidota</taxon>
        <taxon>Flavobacteriia</taxon>
        <taxon>Flavobacteriales</taxon>
        <taxon>Flavobacteriaceae</taxon>
        <taxon>Capnocytophaga</taxon>
    </lineage>
</organism>
<evidence type="ECO:0000313" key="8">
    <source>
        <dbReference type="Proteomes" id="UP000276733"/>
    </source>
</evidence>
<dbReference type="EMBL" id="UARG01000017">
    <property type="protein sequence ID" value="SQA78708.1"/>
    <property type="molecule type" value="Genomic_DNA"/>
</dbReference>
<dbReference type="EMBL" id="UAVS01000006">
    <property type="protein sequence ID" value="SQA94699.1"/>
    <property type="molecule type" value="Genomic_DNA"/>
</dbReference>
<feature type="compositionally biased region" description="Basic and acidic residues" evidence="1">
    <location>
        <begin position="78"/>
        <end position="87"/>
    </location>
</feature>
<dbReference type="EMBL" id="UYIQ01000001">
    <property type="protein sequence ID" value="VDG82346.1"/>
    <property type="molecule type" value="Genomic_DNA"/>
</dbReference>
<dbReference type="Proteomes" id="UP000250169">
    <property type="component" value="Unassembled WGS sequence"/>
</dbReference>
<evidence type="ECO:0000256" key="1">
    <source>
        <dbReference type="SAM" id="MobiDB-lite"/>
    </source>
</evidence>
<dbReference type="AlphaFoldDB" id="A0A2X2UZ37"/>
<dbReference type="Proteomes" id="UP000276733">
    <property type="component" value="Unassembled WGS sequence"/>
</dbReference>
<dbReference type="GeneID" id="29675680"/>
<dbReference type="EMBL" id="CP110230">
    <property type="protein sequence ID" value="UZD41717.1"/>
    <property type="molecule type" value="Genomic_DNA"/>
</dbReference>
<feature type="region of interest" description="Disordered" evidence="1">
    <location>
        <begin position="63"/>
        <end position="87"/>
    </location>
</feature>
<evidence type="ECO:0000313" key="3">
    <source>
        <dbReference type="EMBL" id="SQA94699.1"/>
    </source>
</evidence>
<dbReference type="RefSeq" id="WP_002675485.1">
    <property type="nucleotide sequence ID" value="NZ_CP082870.1"/>
</dbReference>
<reference evidence="4" key="3">
    <citation type="submission" date="2022-10" db="EMBL/GenBank/DDBJ databases">
        <title>Complete genome sequence of Capnocytophaga ochracea KCOM 2812 isolated from actinomycosis lesion.</title>
        <authorList>
            <person name="Kook J.-K."/>
            <person name="Park S.-N."/>
            <person name="Lim Y.K."/>
        </authorList>
    </citation>
    <scope>NUCLEOTIDE SEQUENCE</scope>
    <source>
        <strain evidence="4">KCOM 28121</strain>
    </source>
</reference>
<reference evidence="5 8" key="2">
    <citation type="submission" date="2018-11" db="EMBL/GenBank/DDBJ databases">
        <authorList>
            <consortium name="Pathogen Informatics"/>
        </authorList>
    </citation>
    <scope>NUCLEOTIDE SEQUENCE [LARGE SCALE GENOMIC DNA]</scope>
    <source>
        <strain evidence="5 8">NCTC11458</strain>
    </source>
</reference>
<proteinExistence type="predicted"/>
<gene>
    <name evidence="5" type="ORF">NCTC11458_01647</name>
    <name evidence="3" type="ORF">NCTC11545_01891</name>
    <name evidence="2" type="ORF">NCTC11546_01949</name>
    <name evidence="4" type="ORF">OL231_04040</name>
</gene>
<evidence type="ECO:0000313" key="2">
    <source>
        <dbReference type="EMBL" id="SQA78708.1"/>
    </source>
</evidence>
<evidence type="ECO:0000313" key="6">
    <source>
        <dbReference type="Proteomes" id="UP000249891"/>
    </source>
</evidence>
<dbReference type="Proteomes" id="UP001163262">
    <property type="component" value="Chromosome"/>
</dbReference>
<sequence>MDTTTLKITFNPTELSIFQPLFDKFKLKTTVVERADDFSELTEEDLRSLALSEEQSRLGMLVDSSEVHRRATERRRQRYESKVDSRS</sequence>
<name>A0A2X2UZ37_CAPOC</name>
<evidence type="ECO:0000313" key="5">
    <source>
        <dbReference type="EMBL" id="VDG82346.1"/>
    </source>
</evidence>
<protein>
    <submittedName>
        <fullName evidence="3">Uncharacterized protein</fullName>
    </submittedName>
</protein>
<reference evidence="6 7" key="1">
    <citation type="submission" date="2018-06" db="EMBL/GenBank/DDBJ databases">
        <authorList>
            <consortium name="Pathogen Informatics"/>
            <person name="Doyle S."/>
        </authorList>
    </citation>
    <scope>NUCLEOTIDE SEQUENCE [LARGE SCALE GENOMIC DNA]</scope>
    <source>
        <strain evidence="3 7">NCTC11545</strain>
        <strain evidence="2 6">NCTC11546</strain>
    </source>
</reference>
<evidence type="ECO:0000313" key="4">
    <source>
        <dbReference type="EMBL" id="UZD41717.1"/>
    </source>
</evidence>
<evidence type="ECO:0000313" key="7">
    <source>
        <dbReference type="Proteomes" id="UP000250169"/>
    </source>
</evidence>
<accession>A0A2X2UZ37</accession>
<dbReference type="Proteomes" id="UP000249891">
    <property type="component" value="Unassembled WGS sequence"/>
</dbReference>